<dbReference type="Gene3D" id="3.90.226.10">
    <property type="entry name" value="2-enoyl-CoA Hydratase, Chain A, domain 1"/>
    <property type="match status" value="1"/>
</dbReference>
<accession>A0ABP3JWF7</accession>
<dbReference type="SUPFAM" id="SSF52096">
    <property type="entry name" value="ClpP/crotonase"/>
    <property type="match status" value="1"/>
</dbReference>
<evidence type="ECO:0000313" key="4">
    <source>
        <dbReference type="EMBL" id="GAA0465796.1"/>
    </source>
</evidence>
<evidence type="ECO:0000256" key="1">
    <source>
        <dbReference type="ARBA" id="ARBA00005254"/>
    </source>
</evidence>
<name>A0ABP3JWF7_9BACI</name>
<protein>
    <submittedName>
        <fullName evidence="4">Enoyl-CoA hydratase-related protein</fullName>
    </submittedName>
</protein>
<evidence type="ECO:0000313" key="5">
    <source>
        <dbReference type="Proteomes" id="UP001500740"/>
    </source>
</evidence>
<dbReference type="Pfam" id="PF00378">
    <property type="entry name" value="ECH_1"/>
    <property type="match status" value="1"/>
</dbReference>
<dbReference type="InterPro" id="IPR018376">
    <property type="entry name" value="Enoyl-CoA_hyd/isom_CS"/>
</dbReference>
<keyword evidence="5" id="KW-1185">Reference proteome</keyword>
<reference evidence="5" key="1">
    <citation type="journal article" date="2019" name="Int. J. Syst. Evol. Microbiol.">
        <title>The Global Catalogue of Microorganisms (GCM) 10K type strain sequencing project: providing services to taxonomists for standard genome sequencing and annotation.</title>
        <authorList>
            <consortium name="The Broad Institute Genomics Platform"/>
            <consortium name="The Broad Institute Genome Sequencing Center for Infectious Disease"/>
            <person name="Wu L."/>
            <person name="Ma J."/>
        </authorList>
    </citation>
    <scope>NUCLEOTIDE SEQUENCE [LARGE SCALE GENOMIC DNA]</scope>
    <source>
        <strain evidence="5">JCM 14193</strain>
    </source>
</reference>
<evidence type="ECO:0000256" key="3">
    <source>
        <dbReference type="RuleBase" id="RU003707"/>
    </source>
</evidence>
<dbReference type="RefSeq" id="WP_343783610.1">
    <property type="nucleotide sequence ID" value="NZ_BAAACZ010000018.1"/>
</dbReference>
<dbReference type="CDD" id="cd06558">
    <property type="entry name" value="crotonase-like"/>
    <property type="match status" value="1"/>
</dbReference>
<dbReference type="InterPro" id="IPR001753">
    <property type="entry name" value="Enoyl-CoA_hydra/iso"/>
</dbReference>
<comment type="caution">
    <text evidence="4">The sequence shown here is derived from an EMBL/GenBank/DDBJ whole genome shotgun (WGS) entry which is preliminary data.</text>
</comment>
<evidence type="ECO:0000256" key="2">
    <source>
        <dbReference type="ARBA" id="ARBA00023239"/>
    </source>
</evidence>
<dbReference type="Proteomes" id="UP001500740">
    <property type="component" value="Unassembled WGS sequence"/>
</dbReference>
<organism evidence="4 5">
    <name type="scientific">Alkalibacillus silvisoli</name>
    <dbReference type="NCBI Taxonomy" id="392823"/>
    <lineage>
        <taxon>Bacteria</taxon>
        <taxon>Bacillati</taxon>
        <taxon>Bacillota</taxon>
        <taxon>Bacilli</taxon>
        <taxon>Bacillales</taxon>
        <taxon>Bacillaceae</taxon>
        <taxon>Alkalibacillus</taxon>
    </lineage>
</organism>
<dbReference type="InterPro" id="IPR014748">
    <property type="entry name" value="Enoyl-CoA_hydra_C"/>
</dbReference>
<dbReference type="EMBL" id="BAAACZ010000018">
    <property type="protein sequence ID" value="GAA0465796.1"/>
    <property type="molecule type" value="Genomic_DNA"/>
</dbReference>
<dbReference type="Gene3D" id="1.10.12.10">
    <property type="entry name" value="Lyase 2-enoyl-coa Hydratase, Chain A, domain 2"/>
    <property type="match status" value="1"/>
</dbReference>
<dbReference type="PROSITE" id="PS00166">
    <property type="entry name" value="ENOYL_COA_HYDRATASE"/>
    <property type="match status" value="1"/>
</dbReference>
<comment type="similarity">
    <text evidence="1 3">Belongs to the enoyl-CoA hydratase/isomerase family.</text>
</comment>
<keyword evidence="2" id="KW-0456">Lyase</keyword>
<gene>
    <name evidence="4" type="ORF">GCM10008935_22050</name>
</gene>
<dbReference type="InterPro" id="IPR029045">
    <property type="entry name" value="ClpP/crotonase-like_dom_sf"/>
</dbReference>
<proteinExistence type="inferred from homology"/>
<dbReference type="PANTHER" id="PTHR11941:SF54">
    <property type="entry name" value="ENOYL-COA HYDRATASE, MITOCHONDRIAL"/>
    <property type="match status" value="1"/>
</dbReference>
<dbReference type="PANTHER" id="PTHR11941">
    <property type="entry name" value="ENOYL-COA HYDRATASE-RELATED"/>
    <property type="match status" value="1"/>
</dbReference>
<sequence>MSNTYIESYVEDQIGVIQLNRPDVLNALNRQMIGEIVEKLEKYDEDDNVRVIIMKGNARAFAAGADIEEMIDETPLTMELQDPFAVWDRITLINKPIIAAVNGVALGGGFELALHCDLIVSGESAKFGFPEVKLGVMPGAGGTQLLTKAIGKRKALEWIWLGEQMSAQEAMNLGAINRVVADELVVEETFRLANQLKNQAPISLRLIKEAVKVADETPLMDGMKLERKNFYLTFASDDQKEGMKAFTEKRSPSFKGV</sequence>